<dbReference type="Proteomes" id="UP000679126">
    <property type="component" value="Unassembled WGS sequence"/>
</dbReference>
<dbReference type="EMBL" id="JAGHKP010000004">
    <property type="protein sequence ID" value="MBO9154902.1"/>
    <property type="molecule type" value="Genomic_DNA"/>
</dbReference>
<reference evidence="2" key="1">
    <citation type="submission" date="2021-03" db="EMBL/GenBank/DDBJ databases">
        <title>Assistant Professor.</title>
        <authorList>
            <person name="Huq M.A."/>
        </authorList>
    </citation>
    <scope>NUCLEOTIDE SEQUENCE [LARGE SCALE GENOMIC DNA]</scope>
    <source>
        <strain evidence="2">MAH-28</strain>
    </source>
</reference>
<dbReference type="InterPro" id="IPR011053">
    <property type="entry name" value="Single_hybrid_motif"/>
</dbReference>
<name>A0ABS3YJP6_9BACT</name>
<dbReference type="Pfam" id="PF01597">
    <property type="entry name" value="GCV_H"/>
    <property type="match status" value="1"/>
</dbReference>
<protein>
    <recommendedName>
        <fullName evidence="3">Glycine cleavage system H protein</fullName>
    </recommendedName>
</protein>
<evidence type="ECO:0000313" key="1">
    <source>
        <dbReference type="EMBL" id="MBO9154902.1"/>
    </source>
</evidence>
<organism evidence="1 2">
    <name type="scientific">Chitinophaga chungangae</name>
    <dbReference type="NCBI Taxonomy" id="2821488"/>
    <lineage>
        <taxon>Bacteria</taxon>
        <taxon>Pseudomonadati</taxon>
        <taxon>Bacteroidota</taxon>
        <taxon>Chitinophagia</taxon>
        <taxon>Chitinophagales</taxon>
        <taxon>Chitinophagaceae</taxon>
        <taxon>Chitinophaga</taxon>
    </lineage>
</organism>
<comment type="caution">
    <text evidence="1">The sequence shown here is derived from an EMBL/GenBank/DDBJ whole genome shotgun (WGS) entry which is preliminary data.</text>
</comment>
<dbReference type="InterPro" id="IPR033753">
    <property type="entry name" value="GCV_H/Fam206"/>
</dbReference>
<dbReference type="SUPFAM" id="SSF51230">
    <property type="entry name" value="Single hybrid motif"/>
    <property type="match status" value="1"/>
</dbReference>
<evidence type="ECO:0000313" key="2">
    <source>
        <dbReference type="Proteomes" id="UP000679126"/>
    </source>
</evidence>
<evidence type="ECO:0008006" key="3">
    <source>
        <dbReference type="Google" id="ProtNLM"/>
    </source>
</evidence>
<keyword evidence="2" id="KW-1185">Reference proteome</keyword>
<dbReference type="Gene3D" id="2.40.50.100">
    <property type="match status" value="1"/>
</dbReference>
<gene>
    <name evidence="1" type="ORF">J7I43_21920</name>
</gene>
<sequence>MKISTISRPRIHFTTEHAWIDFNGTVGFVGVSAFGLCGVEKIDGIRWRRPAGMVEAGALVAEVLAGERVIPVHAPVKGRFLGKNPKLGECCSVVTESPEDRGWLFLLAPSVFGRKEEMLLKPEDYRKFIRGKNS</sequence>
<accession>A0ABS3YJP6</accession>
<proteinExistence type="predicted"/>
<dbReference type="RefSeq" id="WP_209148013.1">
    <property type="nucleotide sequence ID" value="NZ_JAGHKP010000004.1"/>
</dbReference>